<dbReference type="Gene3D" id="3.30.420.10">
    <property type="entry name" value="Ribonuclease H-like superfamily/Ribonuclease H"/>
    <property type="match status" value="1"/>
</dbReference>
<sequence length="418" mass="47569">MELPLVSPASCDSRSVIRFLAAKKNSAKDIHTELCQVYGEGCMSSGMVRRWVREFKNSRTDVHDEPRAGRPSDSYEIIAKVEAAMLEDRRVTVRKLCDLVPDISKTTIDKILREHLGYSKVCAILVPKMLTEDHKRQRVEAAQKFLDCHETDGEELLDSIVTGDETWVHYTTPETKEQSKQWKHTSSPKPLKFKKNTFCRETYGSVFWDRKGLLLCDFMRRGTTMNPDRYCEILKQLRRAIQNERRGMLTKGVRFHHDNARPHTAHKTTAFFEEFGWELVSHPPYSPNLASSDFHFLPELKKNLGGTQFQDDDELEEAVLGLLRGQAAEFFDSGFHKWVTECKNASNETGNMESPSAEVGASSAEMEDDLSSPQREEVPAEGRQPPLAQEEVPRPGDLDIPGPITRSRARRLEAQVSC</sequence>
<organism evidence="3 4">
    <name type="scientific">Cordylochernes scorpioides</name>
    <dbReference type="NCBI Taxonomy" id="51811"/>
    <lineage>
        <taxon>Eukaryota</taxon>
        <taxon>Metazoa</taxon>
        <taxon>Ecdysozoa</taxon>
        <taxon>Arthropoda</taxon>
        <taxon>Chelicerata</taxon>
        <taxon>Arachnida</taxon>
        <taxon>Pseudoscorpiones</taxon>
        <taxon>Cheliferoidea</taxon>
        <taxon>Chernetidae</taxon>
        <taxon>Cordylochernes</taxon>
    </lineage>
</organism>
<feature type="region of interest" description="Disordered" evidence="1">
    <location>
        <begin position="346"/>
        <end position="418"/>
    </location>
</feature>
<dbReference type="EMBL" id="CP092865">
    <property type="protein sequence ID" value="UYV65471.1"/>
    <property type="molecule type" value="Genomic_DNA"/>
</dbReference>
<evidence type="ECO:0000256" key="1">
    <source>
        <dbReference type="SAM" id="MobiDB-lite"/>
    </source>
</evidence>
<name>A0ABY6K9C3_9ARAC</name>
<evidence type="ECO:0000259" key="2">
    <source>
        <dbReference type="Pfam" id="PF17906"/>
    </source>
</evidence>
<feature type="domain" description="Mos1 transposase HTH" evidence="2">
    <location>
        <begin position="14"/>
        <end position="57"/>
    </location>
</feature>
<dbReference type="Gene3D" id="1.10.10.1450">
    <property type="match status" value="1"/>
</dbReference>
<proteinExistence type="predicted"/>
<dbReference type="Proteomes" id="UP001235939">
    <property type="component" value="Chromosome 03"/>
</dbReference>
<accession>A0ABY6K9C3</accession>
<protein>
    <recommendedName>
        <fullName evidence="2">Mos1 transposase HTH domain-containing protein</fullName>
    </recommendedName>
</protein>
<dbReference type="InterPro" id="IPR041426">
    <property type="entry name" value="Mos1_HTH"/>
</dbReference>
<keyword evidence="4" id="KW-1185">Reference proteome</keyword>
<gene>
    <name evidence="3" type="ORF">LAZ67_3004457</name>
</gene>
<dbReference type="InterPro" id="IPR036397">
    <property type="entry name" value="RNaseH_sf"/>
</dbReference>
<dbReference type="InterPro" id="IPR052709">
    <property type="entry name" value="Transposase-MT_Hybrid"/>
</dbReference>
<evidence type="ECO:0000313" key="4">
    <source>
        <dbReference type="Proteomes" id="UP001235939"/>
    </source>
</evidence>
<evidence type="ECO:0000313" key="3">
    <source>
        <dbReference type="EMBL" id="UYV65471.1"/>
    </source>
</evidence>
<dbReference type="Pfam" id="PF17906">
    <property type="entry name" value="HTH_48"/>
    <property type="match status" value="1"/>
</dbReference>
<dbReference type="PANTHER" id="PTHR46060:SF1">
    <property type="entry name" value="MARINER MOS1 TRANSPOSASE-LIKE PROTEIN"/>
    <property type="match status" value="1"/>
</dbReference>
<reference evidence="3 4" key="1">
    <citation type="submission" date="2022-01" db="EMBL/GenBank/DDBJ databases">
        <title>A chromosomal length assembly of Cordylochernes scorpioides.</title>
        <authorList>
            <person name="Zeh D."/>
            <person name="Zeh J."/>
        </authorList>
    </citation>
    <scope>NUCLEOTIDE SEQUENCE [LARGE SCALE GENOMIC DNA]</scope>
    <source>
        <strain evidence="3">IN4F17</strain>
        <tissue evidence="3">Whole Body</tissue>
    </source>
</reference>
<dbReference type="InterPro" id="IPR001888">
    <property type="entry name" value="Transposase_1"/>
</dbReference>
<dbReference type="Pfam" id="PF01359">
    <property type="entry name" value="Transposase_1"/>
    <property type="match status" value="1"/>
</dbReference>
<dbReference type="PANTHER" id="PTHR46060">
    <property type="entry name" value="MARINER MOS1 TRANSPOSASE-LIKE PROTEIN"/>
    <property type="match status" value="1"/>
</dbReference>